<comment type="caution">
    <text evidence="1">The sequence shown here is derived from an EMBL/GenBank/DDBJ whole genome shotgun (WGS) entry which is preliminary data.</text>
</comment>
<dbReference type="EMBL" id="RQTK01000358">
    <property type="protein sequence ID" value="RUS81046.1"/>
    <property type="molecule type" value="Genomic_DNA"/>
</dbReference>
<accession>A0A433THR4</accession>
<sequence length="231" mass="25721">MPSEWPESHFCPPGAGGSLALSLGHCSARSKSAHFTKLFIACPFTLALAYWPKRAVENLDKFTVDFHGTTVFKLLKKTMFTADRHAPSLVQSPSSADVKTLDNVQQMRKWTRDGMKRTMVLANKGQTGTQAWGHGVQTSLGRFGPAMTIDQAWILDSPQASKASQHACPKPCCFKTQGIRTGSFYIQAKTSRSPLVCTLYNVQKSLYTWWSCGVVEWWSGRPEESLQRDTE</sequence>
<organism evidence="1 2">
    <name type="scientific">Elysia chlorotica</name>
    <name type="common">Eastern emerald elysia</name>
    <name type="synonym">Sea slug</name>
    <dbReference type="NCBI Taxonomy" id="188477"/>
    <lineage>
        <taxon>Eukaryota</taxon>
        <taxon>Metazoa</taxon>
        <taxon>Spiralia</taxon>
        <taxon>Lophotrochozoa</taxon>
        <taxon>Mollusca</taxon>
        <taxon>Gastropoda</taxon>
        <taxon>Heterobranchia</taxon>
        <taxon>Euthyneura</taxon>
        <taxon>Panpulmonata</taxon>
        <taxon>Sacoglossa</taxon>
        <taxon>Placobranchoidea</taxon>
        <taxon>Plakobranchidae</taxon>
        <taxon>Elysia</taxon>
    </lineage>
</organism>
<protein>
    <submittedName>
        <fullName evidence="1">Uncharacterized protein</fullName>
    </submittedName>
</protein>
<proteinExistence type="predicted"/>
<gene>
    <name evidence="1" type="ORF">EGW08_011186</name>
</gene>
<evidence type="ECO:0000313" key="1">
    <source>
        <dbReference type="EMBL" id="RUS81046.1"/>
    </source>
</evidence>
<name>A0A433THR4_ELYCH</name>
<dbReference type="AlphaFoldDB" id="A0A433THR4"/>
<reference evidence="1 2" key="1">
    <citation type="submission" date="2019-01" db="EMBL/GenBank/DDBJ databases">
        <title>A draft genome assembly of the solar-powered sea slug Elysia chlorotica.</title>
        <authorList>
            <person name="Cai H."/>
            <person name="Li Q."/>
            <person name="Fang X."/>
            <person name="Li J."/>
            <person name="Curtis N.E."/>
            <person name="Altenburger A."/>
            <person name="Shibata T."/>
            <person name="Feng M."/>
            <person name="Maeda T."/>
            <person name="Schwartz J.A."/>
            <person name="Shigenobu S."/>
            <person name="Lundholm N."/>
            <person name="Nishiyama T."/>
            <person name="Yang H."/>
            <person name="Hasebe M."/>
            <person name="Li S."/>
            <person name="Pierce S.K."/>
            <person name="Wang J."/>
        </authorList>
    </citation>
    <scope>NUCLEOTIDE SEQUENCE [LARGE SCALE GENOMIC DNA]</scope>
    <source>
        <strain evidence="1">EC2010</strain>
        <tissue evidence="1">Whole organism of an adult</tissue>
    </source>
</reference>
<keyword evidence="2" id="KW-1185">Reference proteome</keyword>
<evidence type="ECO:0000313" key="2">
    <source>
        <dbReference type="Proteomes" id="UP000271974"/>
    </source>
</evidence>
<dbReference type="Proteomes" id="UP000271974">
    <property type="component" value="Unassembled WGS sequence"/>
</dbReference>